<dbReference type="InterPro" id="IPR010985">
    <property type="entry name" value="Ribbon_hlx_hlx"/>
</dbReference>
<sequence>MSDVSKTTINLPSDLKKELKIMAIREDTSLSGLILKMINEGYEARKNKNSDEDII</sequence>
<dbReference type="AlphaFoldDB" id="A0A0U3DVP6"/>
<dbReference type="GeneID" id="26737276"/>
<keyword evidence="2" id="KW-1185">Reference proteome</keyword>
<evidence type="ECO:0000313" key="1">
    <source>
        <dbReference type="EMBL" id="ALT70074.1"/>
    </source>
</evidence>
<reference evidence="1 2" key="1">
    <citation type="submission" date="2015-04" db="EMBL/GenBank/DDBJ databases">
        <title>The complete genome sequence of the rumen methanogen Methanobrevibacter millerae SM9.</title>
        <authorList>
            <person name="Leahy S.C."/>
            <person name="Kelly W.J."/>
            <person name="Pacheco D.M."/>
            <person name="Li D."/>
            <person name="Altermann E."/>
            <person name="Attwood G.T."/>
        </authorList>
    </citation>
    <scope>NUCLEOTIDE SEQUENCE [LARGE SCALE GENOMIC DNA]</scope>
    <source>
        <strain evidence="1 2">SM9</strain>
    </source>
</reference>
<dbReference type="Gene3D" id="1.10.1220.10">
    <property type="entry name" value="Met repressor-like"/>
    <property type="match status" value="1"/>
</dbReference>
<dbReference type="Proteomes" id="UP000067738">
    <property type="component" value="Chromosome"/>
</dbReference>
<name>A0A0U3DVP6_9EURY</name>
<dbReference type="GO" id="GO:0006355">
    <property type="term" value="P:regulation of DNA-templated transcription"/>
    <property type="evidence" value="ECO:0007669"/>
    <property type="project" value="InterPro"/>
</dbReference>
<evidence type="ECO:0008006" key="3">
    <source>
        <dbReference type="Google" id="ProtNLM"/>
    </source>
</evidence>
<evidence type="ECO:0000313" key="2">
    <source>
        <dbReference type="Proteomes" id="UP000067738"/>
    </source>
</evidence>
<proteinExistence type="predicted"/>
<protein>
    <recommendedName>
        <fullName evidence="3">CopG-like ribbon-helix-helix domain-containing protein</fullName>
    </recommendedName>
</protein>
<dbReference type="InterPro" id="IPR013321">
    <property type="entry name" value="Arc_rbn_hlx_hlx"/>
</dbReference>
<dbReference type="SUPFAM" id="SSF47598">
    <property type="entry name" value="Ribbon-helix-helix"/>
    <property type="match status" value="1"/>
</dbReference>
<dbReference type="KEGG" id="mmil:sm9_2318"/>
<accession>A0A0U3DVP6</accession>
<gene>
    <name evidence="1" type="ORF">sm9_2318</name>
</gene>
<organism evidence="1 2">
    <name type="scientific">Methanobrevibacter millerae</name>
    <dbReference type="NCBI Taxonomy" id="230361"/>
    <lineage>
        <taxon>Archaea</taxon>
        <taxon>Methanobacteriati</taxon>
        <taxon>Methanobacteriota</taxon>
        <taxon>Methanomada group</taxon>
        <taxon>Methanobacteria</taxon>
        <taxon>Methanobacteriales</taxon>
        <taxon>Methanobacteriaceae</taxon>
        <taxon>Methanobrevibacter</taxon>
    </lineage>
</organism>
<dbReference type="EMBL" id="CP011266">
    <property type="protein sequence ID" value="ALT70074.1"/>
    <property type="molecule type" value="Genomic_DNA"/>
</dbReference>
<dbReference type="RefSeq" id="WP_058740271.1">
    <property type="nucleotide sequence ID" value="NZ_CP011266.1"/>
</dbReference>
<dbReference type="OrthoDB" id="77171at2157"/>